<keyword evidence="2 5" id="KW-0456">Lyase</keyword>
<dbReference type="InterPro" id="IPR042251">
    <property type="entry name" value="EutC_C"/>
</dbReference>
<keyword evidence="7" id="KW-1185">Reference proteome</keyword>
<evidence type="ECO:0000256" key="1">
    <source>
        <dbReference type="ARBA" id="ARBA00022628"/>
    </source>
</evidence>
<dbReference type="Proteomes" id="UP000646911">
    <property type="component" value="Unassembled WGS sequence"/>
</dbReference>
<gene>
    <name evidence="5 6" type="primary">eutC</name>
    <name evidence="6" type="ORF">H8L47_27125</name>
</gene>
<dbReference type="HAMAP" id="MF_00601">
    <property type="entry name" value="EutC"/>
    <property type="match status" value="1"/>
</dbReference>
<dbReference type="InterPro" id="IPR042255">
    <property type="entry name" value="EutC_N"/>
</dbReference>
<dbReference type="EMBL" id="JACOFX010000027">
    <property type="protein sequence ID" value="MBC3911237.1"/>
    <property type="molecule type" value="Genomic_DNA"/>
</dbReference>
<evidence type="ECO:0000256" key="2">
    <source>
        <dbReference type="ARBA" id="ARBA00023239"/>
    </source>
</evidence>
<comment type="function">
    <text evidence="5">Catalyzes the deamination of various vicinal amino-alcohols to oxo compounds. Allows this organism to utilize ethanolamine as the sole source of nitrogen and carbon in the presence of external vitamin B12.</text>
</comment>
<dbReference type="InterPro" id="IPR009246">
    <property type="entry name" value="EutC"/>
</dbReference>
<accession>A0ABR6ZJ09</accession>
<dbReference type="Gene3D" id="3.40.50.11240">
    <property type="entry name" value="Ethanolamine ammonia-lyase light chain (EutC)"/>
    <property type="match status" value="1"/>
</dbReference>
<comment type="similarity">
    <text evidence="5">Belongs to the EutC family.</text>
</comment>
<dbReference type="Gene3D" id="1.10.30.40">
    <property type="entry name" value="Ethanolamine ammonia-lyase light chain (EutC), N-terminal domain"/>
    <property type="match status" value="1"/>
</dbReference>
<sequence>MTTPKPPVHTNPWQDLRQFTQARIALGRAGVSLPTGAQLAFQLAHARARDAVHQTLDVIAMAEALQQAGYQSLHVNSAAIDRNTYLQRPDLGRRLNEEARQHLRQLSLPPTDLAIVIADGLSAPAVAQNALPLLSSLQARLTPDNWSLAPIIIATQARVALGDETGALLNARSVLVLIGERPGLSSPDSMGAYLSWAPQPGLTDAARNCISNIRPDGLSYEQAAYKLHYLLTEARKRGLTGVALKDETDAPVKLGGKGTNNFLLEK</sequence>
<evidence type="ECO:0000256" key="3">
    <source>
        <dbReference type="ARBA" id="ARBA00023285"/>
    </source>
</evidence>
<comment type="pathway">
    <text evidence="5">Amine and polyamine degradation; ethanolamine degradation.</text>
</comment>
<organism evidence="6 7">
    <name type="scientific">Undibacterium umbellatum</name>
    <dbReference type="NCBI Taxonomy" id="2762300"/>
    <lineage>
        <taxon>Bacteria</taxon>
        <taxon>Pseudomonadati</taxon>
        <taxon>Pseudomonadota</taxon>
        <taxon>Betaproteobacteria</taxon>
        <taxon>Burkholderiales</taxon>
        <taxon>Oxalobacteraceae</taxon>
        <taxon>Undibacterium</taxon>
    </lineage>
</organism>
<dbReference type="PIRSF" id="PIRSF018982">
    <property type="entry name" value="EutC"/>
    <property type="match status" value="1"/>
</dbReference>
<comment type="cofactor">
    <cofactor evidence="5">
        <name>adenosylcob(III)alamin</name>
        <dbReference type="ChEBI" id="CHEBI:18408"/>
    </cofactor>
    <text evidence="5">Binds between the large and small subunits.</text>
</comment>
<comment type="subcellular location">
    <subcellularLocation>
        <location evidence="5">Bacterial microcompartment</location>
    </subcellularLocation>
</comment>
<dbReference type="NCBIfam" id="NF003971">
    <property type="entry name" value="PRK05465.1"/>
    <property type="match status" value="1"/>
</dbReference>
<feature type="binding site" evidence="5">
    <location>
        <position position="180"/>
    </location>
    <ligand>
        <name>adenosylcob(III)alamin</name>
        <dbReference type="ChEBI" id="CHEBI:18408"/>
    </ligand>
</feature>
<comment type="subunit">
    <text evidence="5">The basic unit is a heterodimer which dimerizes to form tetramers. The heterotetramers trimerize; 6 large subunits form a core ring with 6 small subunits projecting outwards.</text>
</comment>
<dbReference type="PANTHER" id="PTHR39330">
    <property type="entry name" value="ETHANOLAMINE AMMONIA-LYASE LIGHT CHAIN"/>
    <property type="match status" value="1"/>
</dbReference>
<evidence type="ECO:0000313" key="7">
    <source>
        <dbReference type="Proteomes" id="UP000646911"/>
    </source>
</evidence>
<evidence type="ECO:0000313" key="6">
    <source>
        <dbReference type="EMBL" id="MBC3911237.1"/>
    </source>
</evidence>
<keyword evidence="3 5" id="KW-0170">Cobalt</keyword>
<dbReference type="PANTHER" id="PTHR39330:SF1">
    <property type="entry name" value="ETHANOLAMINE AMMONIA-LYASE SMALL SUBUNIT"/>
    <property type="match status" value="1"/>
</dbReference>
<name>A0ABR6ZJ09_9BURK</name>
<dbReference type="RefSeq" id="WP_186956948.1">
    <property type="nucleotide sequence ID" value="NZ_JACOFX010000027.1"/>
</dbReference>
<keyword evidence="4 5" id="KW-1283">Bacterial microcompartment</keyword>
<evidence type="ECO:0000256" key="4">
    <source>
        <dbReference type="ARBA" id="ARBA00024446"/>
    </source>
</evidence>
<dbReference type="EC" id="4.3.1.7" evidence="5"/>
<reference evidence="6 7" key="1">
    <citation type="submission" date="2020-08" db="EMBL/GenBank/DDBJ databases">
        <title>Novel species isolated from subtropical streams in China.</title>
        <authorList>
            <person name="Lu H."/>
        </authorList>
    </citation>
    <scope>NUCLEOTIDE SEQUENCE [LARGE SCALE GENOMIC DNA]</scope>
    <source>
        <strain evidence="6 7">NL8W</strain>
    </source>
</reference>
<feature type="binding site" evidence="5">
    <location>
        <position position="159"/>
    </location>
    <ligand>
        <name>adenosylcob(III)alamin</name>
        <dbReference type="ChEBI" id="CHEBI:18408"/>
    </ligand>
</feature>
<comment type="caution">
    <text evidence="6">The sequence shown here is derived from an EMBL/GenBank/DDBJ whole genome shotgun (WGS) entry which is preliminary data.</text>
</comment>
<protein>
    <recommendedName>
        <fullName evidence="5">Ethanolamine ammonia-lyase small subunit</fullName>
        <shortName evidence="5">EAL small subunit</shortName>
        <ecNumber evidence="5">4.3.1.7</ecNumber>
    </recommendedName>
</protein>
<dbReference type="GO" id="GO:0008851">
    <property type="term" value="F:ethanolamine ammonia-lyase activity"/>
    <property type="evidence" value="ECO:0007669"/>
    <property type="project" value="UniProtKB-EC"/>
</dbReference>
<feature type="binding site" evidence="5">
    <location>
        <position position="209"/>
    </location>
    <ligand>
        <name>adenosylcob(III)alamin</name>
        <dbReference type="ChEBI" id="CHEBI:18408"/>
    </ligand>
</feature>
<proteinExistence type="inferred from homology"/>
<evidence type="ECO:0000256" key="5">
    <source>
        <dbReference type="HAMAP-Rule" id="MF_00601"/>
    </source>
</evidence>
<comment type="catalytic activity">
    <reaction evidence="5">
        <text>ethanolamine = acetaldehyde + NH4(+)</text>
        <dbReference type="Rhea" id="RHEA:15313"/>
        <dbReference type="ChEBI" id="CHEBI:15343"/>
        <dbReference type="ChEBI" id="CHEBI:28938"/>
        <dbReference type="ChEBI" id="CHEBI:57603"/>
        <dbReference type="EC" id="4.3.1.7"/>
    </reaction>
</comment>
<dbReference type="Pfam" id="PF05985">
    <property type="entry name" value="EutC"/>
    <property type="match status" value="1"/>
</dbReference>
<keyword evidence="1 5" id="KW-0846">Cobalamin</keyword>